<dbReference type="Proteomes" id="UP000256763">
    <property type="component" value="Unassembled WGS sequence"/>
</dbReference>
<dbReference type="EMBL" id="NFZW01000005">
    <property type="protein sequence ID" value="RFA37972.1"/>
    <property type="molecule type" value="Genomic_DNA"/>
</dbReference>
<dbReference type="PANTHER" id="PTHR19328">
    <property type="entry name" value="HEDGEHOG-INTERACTING PROTEIN"/>
    <property type="match status" value="1"/>
</dbReference>
<dbReference type="InterPro" id="IPR012938">
    <property type="entry name" value="Glc/Sorbosone_DH"/>
</dbReference>
<dbReference type="InterPro" id="IPR011041">
    <property type="entry name" value="Quinoprot_gluc/sorb_DH_b-prop"/>
</dbReference>
<dbReference type="PROSITE" id="PS51257">
    <property type="entry name" value="PROKAR_LIPOPROTEIN"/>
    <property type="match status" value="1"/>
</dbReference>
<evidence type="ECO:0000313" key="4">
    <source>
        <dbReference type="Proteomes" id="UP000256763"/>
    </source>
</evidence>
<dbReference type="Pfam" id="PF07995">
    <property type="entry name" value="GSDH"/>
    <property type="match status" value="1"/>
</dbReference>
<protein>
    <recommendedName>
        <fullName evidence="2">Glucose/Sorbosone dehydrogenase domain-containing protein</fullName>
    </recommendedName>
</protein>
<dbReference type="RefSeq" id="WP_116301282.1">
    <property type="nucleotide sequence ID" value="NZ_NFZV01000004.1"/>
</dbReference>
<keyword evidence="4" id="KW-1185">Reference proteome</keyword>
<dbReference type="InterPro" id="IPR011042">
    <property type="entry name" value="6-blade_b-propeller_TolB-like"/>
</dbReference>
<comment type="caution">
    <text evidence="3">The sequence shown here is derived from an EMBL/GenBank/DDBJ whole genome shotgun (WGS) entry which is preliminary data.</text>
</comment>
<keyword evidence="1" id="KW-0732">Signal</keyword>
<sequence>MRTIARTALRLSIAAGVLGGCVAVAAENPSYQVELVSEGFEHPWALTFLNEREALVTERPGRLSRVDVTTGERQTIEGIPEVAVVNQGGLLDVALHPDFEETRWVYLSYAGAGEGGYATHVGRGRLDGNYLEDFEVIHVATPFTGGGQHFGSRLVFDAEGYLFVTVGDRGDRDRSQQLGNHQGTTLRLHEDGRIPADNPFVDREDAKPAIYSYGHRNAQGMTLHPETGVLWQHEHGPRGGDEVNLPRAGENYGWPVTSYGREYSDGSPIGPDPHERDDMVAPVYHWHDSYAPSGMTFYTGDAFPEWRNDLFIGSLARRHLTRLSVDGEAITGEETLLADRRWRIRDVRTGPDGYLYLLVDSNDAPLVRLRPTE</sequence>
<evidence type="ECO:0000259" key="2">
    <source>
        <dbReference type="Pfam" id="PF07995"/>
    </source>
</evidence>
<name>A0A3E0WYB4_9GAMM</name>
<feature type="chain" id="PRO_5017837093" description="Glucose/Sorbosone dehydrogenase domain-containing protein" evidence="1">
    <location>
        <begin position="27"/>
        <end position="373"/>
    </location>
</feature>
<accession>A0A3E0WYB4</accession>
<evidence type="ECO:0000256" key="1">
    <source>
        <dbReference type="SAM" id="SignalP"/>
    </source>
</evidence>
<dbReference type="SUPFAM" id="SSF50952">
    <property type="entry name" value="Soluble quinoprotein glucose dehydrogenase"/>
    <property type="match status" value="1"/>
</dbReference>
<organism evidence="3 4">
    <name type="scientific">Alkalilimnicola ehrlichii</name>
    <dbReference type="NCBI Taxonomy" id="351052"/>
    <lineage>
        <taxon>Bacteria</taxon>
        <taxon>Pseudomonadati</taxon>
        <taxon>Pseudomonadota</taxon>
        <taxon>Gammaproteobacteria</taxon>
        <taxon>Chromatiales</taxon>
        <taxon>Ectothiorhodospiraceae</taxon>
        <taxon>Alkalilimnicola</taxon>
    </lineage>
</organism>
<evidence type="ECO:0000313" key="3">
    <source>
        <dbReference type="EMBL" id="RFA37972.1"/>
    </source>
</evidence>
<reference evidence="4" key="1">
    <citation type="submission" date="2017-05" db="EMBL/GenBank/DDBJ databases">
        <authorList>
            <person name="Sharma S."/>
            <person name="Sidhu C."/>
            <person name="Pinnaka A.K."/>
        </authorList>
    </citation>
    <scope>NUCLEOTIDE SEQUENCE [LARGE SCALE GENOMIC DNA]</scope>
    <source>
        <strain evidence="4">AK93</strain>
    </source>
</reference>
<dbReference type="Gene3D" id="2.120.10.30">
    <property type="entry name" value="TolB, C-terminal domain"/>
    <property type="match status" value="1"/>
</dbReference>
<feature type="signal peptide" evidence="1">
    <location>
        <begin position="1"/>
        <end position="26"/>
    </location>
</feature>
<gene>
    <name evidence="3" type="ORF">CAL65_06280</name>
</gene>
<dbReference type="PANTHER" id="PTHR19328:SF75">
    <property type="entry name" value="ALDOSE SUGAR DEHYDROGENASE YLII"/>
    <property type="match status" value="1"/>
</dbReference>
<proteinExistence type="predicted"/>
<dbReference type="AlphaFoldDB" id="A0A3E0WYB4"/>
<feature type="domain" description="Glucose/Sorbosone dehydrogenase" evidence="2">
    <location>
        <begin position="40"/>
        <end position="368"/>
    </location>
</feature>
<dbReference type="OrthoDB" id="9770043at2"/>